<dbReference type="RefSeq" id="WP_110290837.1">
    <property type="nucleotide sequence ID" value="NZ_QICS01000003.1"/>
</dbReference>
<protein>
    <recommendedName>
        <fullName evidence="5">Restriction endonuclease subunit S</fullName>
    </recommendedName>
</protein>
<dbReference type="PANTHER" id="PTHR30408">
    <property type="entry name" value="TYPE-1 RESTRICTION ENZYME ECOKI SPECIFICITY PROTEIN"/>
    <property type="match status" value="1"/>
</dbReference>
<accession>A0A318ENJ7</accession>
<evidence type="ECO:0000313" key="4">
    <source>
        <dbReference type="Proteomes" id="UP000247523"/>
    </source>
</evidence>
<evidence type="ECO:0008006" key="5">
    <source>
        <dbReference type="Google" id="ProtNLM"/>
    </source>
</evidence>
<comment type="caution">
    <text evidence="3">The sequence shown here is derived from an EMBL/GenBank/DDBJ whole genome shotgun (WGS) entry which is preliminary data.</text>
</comment>
<dbReference type="InterPro" id="IPR044946">
    <property type="entry name" value="Restrct_endonuc_typeI_TRD_sf"/>
</dbReference>
<evidence type="ECO:0000256" key="2">
    <source>
        <dbReference type="ARBA" id="ARBA00023125"/>
    </source>
</evidence>
<keyword evidence="1" id="KW-0680">Restriction system</keyword>
<dbReference type="SUPFAM" id="SSF116734">
    <property type="entry name" value="DNA methylase specificity domain"/>
    <property type="match status" value="1"/>
</dbReference>
<organism evidence="3 4">
    <name type="scientific">Lachnotalea glycerini</name>
    <dbReference type="NCBI Taxonomy" id="1763509"/>
    <lineage>
        <taxon>Bacteria</taxon>
        <taxon>Bacillati</taxon>
        <taxon>Bacillota</taxon>
        <taxon>Clostridia</taxon>
        <taxon>Lachnospirales</taxon>
        <taxon>Lachnospiraceae</taxon>
        <taxon>Lachnotalea</taxon>
    </lineage>
</organism>
<dbReference type="Proteomes" id="UP000247523">
    <property type="component" value="Unassembled WGS sequence"/>
</dbReference>
<dbReference type="InterPro" id="IPR052021">
    <property type="entry name" value="Type-I_RS_S_subunit"/>
</dbReference>
<gene>
    <name evidence="3" type="ORF">C8E03_103264</name>
</gene>
<evidence type="ECO:0000256" key="1">
    <source>
        <dbReference type="ARBA" id="ARBA00022747"/>
    </source>
</evidence>
<dbReference type="GO" id="GO:0009307">
    <property type="term" value="P:DNA restriction-modification system"/>
    <property type="evidence" value="ECO:0007669"/>
    <property type="project" value="UniProtKB-KW"/>
</dbReference>
<dbReference type="AlphaFoldDB" id="A0A318ENJ7"/>
<dbReference type="PANTHER" id="PTHR30408:SF12">
    <property type="entry name" value="TYPE I RESTRICTION ENZYME MJAVIII SPECIFICITY SUBUNIT"/>
    <property type="match status" value="1"/>
</dbReference>
<dbReference type="Gene3D" id="3.90.220.20">
    <property type="entry name" value="DNA methylase specificity domains"/>
    <property type="match status" value="1"/>
</dbReference>
<sequence length="200" mass="23124">MRLDELVSVKTGLVLARKQAKHPSDEIAKYRQLNLKAIDSKGYIDENNLEEFCANERLKAEYLTQPGDVIVRLTTPYTAVLIDEDFAGMVIPSHFVVIRTRGKKILPEYLYWLLNTEKVKASILQNVSSIMIGTVKPSSYAEMEIELLTLDEQRKISELNLLAKKEIHLLDRLIGQKELYYKEAIDKAQKEMRRRKNEDN</sequence>
<evidence type="ECO:0000313" key="3">
    <source>
        <dbReference type="EMBL" id="PXV91703.1"/>
    </source>
</evidence>
<dbReference type="EMBL" id="QICS01000003">
    <property type="protein sequence ID" value="PXV91703.1"/>
    <property type="molecule type" value="Genomic_DNA"/>
</dbReference>
<keyword evidence="2" id="KW-0238">DNA-binding</keyword>
<reference evidence="3 4" key="1">
    <citation type="submission" date="2018-05" db="EMBL/GenBank/DDBJ databases">
        <title>Genomic Encyclopedia of Type Strains, Phase IV (KMG-IV): sequencing the most valuable type-strain genomes for metagenomic binning, comparative biology and taxonomic classification.</title>
        <authorList>
            <person name="Goeker M."/>
        </authorList>
    </citation>
    <scope>NUCLEOTIDE SEQUENCE [LARGE SCALE GENOMIC DNA]</scope>
    <source>
        <strain evidence="3 4">DSM 28816</strain>
    </source>
</reference>
<proteinExistence type="predicted"/>
<dbReference type="GO" id="GO:0003677">
    <property type="term" value="F:DNA binding"/>
    <property type="evidence" value="ECO:0007669"/>
    <property type="project" value="UniProtKB-KW"/>
</dbReference>
<name>A0A318ENJ7_9FIRM</name>